<dbReference type="AlphaFoldDB" id="A0A1Y1WBQ2"/>
<dbReference type="OrthoDB" id="2333384at2759"/>
<organism evidence="1 2">
    <name type="scientific">Linderina pennispora</name>
    <dbReference type="NCBI Taxonomy" id="61395"/>
    <lineage>
        <taxon>Eukaryota</taxon>
        <taxon>Fungi</taxon>
        <taxon>Fungi incertae sedis</taxon>
        <taxon>Zoopagomycota</taxon>
        <taxon>Kickxellomycotina</taxon>
        <taxon>Kickxellomycetes</taxon>
        <taxon>Kickxellales</taxon>
        <taxon>Kickxellaceae</taxon>
        <taxon>Linderina</taxon>
    </lineage>
</organism>
<keyword evidence="2" id="KW-1185">Reference proteome</keyword>
<proteinExistence type="predicted"/>
<dbReference type="EMBL" id="MCFD01000005">
    <property type="protein sequence ID" value="ORX70959.1"/>
    <property type="molecule type" value="Genomic_DNA"/>
</dbReference>
<protein>
    <recommendedName>
        <fullName evidence="3">Arrestin-like N-terminal domain-containing protein</fullName>
    </recommendedName>
</protein>
<dbReference type="RefSeq" id="XP_040744538.1">
    <property type="nucleotide sequence ID" value="XM_040890321.1"/>
</dbReference>
<dbReference type="GeneID" id="63806969"/>
<dbReference type="Proteomes" id="UP000193922">
    <property type="component" value="Unassembled WGS sequence"/>
</dbReference>
<reference evidence="1 2" key="1">
    <citation type="submission" date="2016-07" db="EMBL/GenBank/DDBJ databases">
        <title>Pervasive Adenine N6-methylation of Active Genes in Fungi.</title>
        <authorList>
            <consortium name="DOE Joint Genome Institute"/>
            <person name="Mondo S.J."/>
            <person name="Dannebaum R.O."/>
            <person name="Kuo R.C."/>
            <person name="Labutti K."/>
            <person name="Haridas S."/>
            <person name="Kuo A."/>
            <person name="Salamov A."/>
            <person name="Ahrendt S.R."/>
            <person name="Lipzen A."/>
            <person name="Sullivan W."/>
            <person name="Andreopoulos W.B."/>
            <person name="Clum A."/>
            <person name="Lindquist E."/>
            <person name="Daum C."/>
            <person name="Ramamoorthy G.K."/>
            <person name="Gryganskyi A."/>
            <person name="Culley D."/>
            <person name="Magnuson J.K."/>
            <person name="James T.Y."/>
            <person name="O'Malley M.A."/>
            <person name="Stajich J.E."/>
            <person name="Spatafora J.W."/>
            <person name="Visel A."/>
            <person name="Grigoriev I.V."/>
        </authorList>
    </citation>
    <scope>NUCLEOTIDE SEQUENCE [LARGE SCALE GENOMIC DNA]</scope>
    <source>
        <strain evidence="1 2">ATCC 12442</strain>
    </source>
</reference>
<accession>A0A1Y1WBQ2</accession>
<evidence type="ECO:0000313" key="2">
    <source>
        <dbReference type="Proteomes" id="UP000193922"/>
    </source>
</evidence>
<sequence length="520" mass="57612">MSKVADEYEIKYTLSARIIGSRGVRDPLQTTTHNVIFVPETISPFDTVDPNARYRFCDNALDHSGSWVYHLQAMGIQQAFAPGDSVDFQLRLTGNRTLRKAQYVLVEQTDCFYPQLPSDPSEELMDLGRRLWSTERLLSTASDMYFGRDSVVVPDLCAEHMNSRRARGGSTYYGHLHTMLPTNVSVMHETGYLRITYYVLLTLHSSSNWGQTKRAQVRIPIPVASRVLPDNASPESRFTIASPPIYSKRSSIYSFARREPSTSSRTDADTILEPAWGAEDPSLRRGRSIVDLGNKLNQFIPRRTVSGMGHLTTLSTPRIMSVARLEPSWSVADLLSGLPASTGQPRLVSATRHLHALPQLPAPPPHGCYYSKTFLSRLREFYHIDADRAGLRCLISGIEPDPNDVIPNGVPRSTPQQGSGQRASCHRVSVLSMSAGSDRIRPKLEAVMTSFKNTDGHVSTWSALPRRASTIGKRSTMMSGISLESNDTAYIPNAATLKGTSPSLPATPLHPLLMIDMIME</sequence>
<evidence type="ECO:0000313" key="1">
    <source>
        <dbReference type="EMBL" id="ORX70959.1"/>
    </source>
</evidence>
<evidence type="ECO:0008006" key="3">
    <source>
        <dbReference type="Google" id="ProtNLM"/>
    </source>
</evidence>
<gene>
    <name evidence="1" type="ORF">DL89DRAFT_292517</name>
</gene>
<comment type="caution">
    <text evidence="1">The sequence shown here is derived from an EMBL/GenBank/DDBJ whole genome shotgun (WGS) entry which is preliminary data.</text>
</comment>
<name>A0A1Y1WBQ2_9FUNG</name>